<reference evidence="4" key="1">
    <citation type="submission" date="2011-02" db="EMBL/GenBank/DDBJ databases">
        <title>The Genome Sequence of Capsaspora owczarzaki ATCC 30864.</title>
        <authorList>
            <person name="Russ C."/>
            <person name="Cuomo C."/>
            <person name="Burger G."/>
            <person name="Gray M.W."/>
            <person name="Holland P.W.H."/>
            <person name="King N."/>
            <person name="Lang F.B.F."/>
            <person name="Roger A.J."/>
            <person name="Ruiz-Trillo I."/>
            <person name="Young S.K."/>
            <person name="Zeng Q."/>
            <person name="Gargeya S."/>
            <person name="Alvarado L."/>
            <person name="Berlin A."/>
            <person name="Chapman S.B."/>
            <person name="Chen Z."/>
            <person name="Freedman E."/>
            <person name="Gellesch M."/>
            <person name="Goldberg J."/>
            <person name="Griggs A."/>
            <person name="Gujja S."/>
            <person name="Heilman E."/>
            <person name="Heiman D."/>
            <person name="Howarth C."/>
            <person name="Mehta T."/>
            <person name="Neiman D."/>
            <person name="Pearson M."/>
            <person name="Roberts A."/>
            <person name="Saif S."/>
            <person name="Shea T."/>
            <person name="Shenoy N."/>
            <person name="Sisk P."/>
            <person name="Stolte C."/>
            <person name="Sykes S."/>
            <person name="White J."/>
            <person name="Yandava C."/>
            <person name="Haas B."/>
            <person name="Nusbaum C."/>
            <person name="Birren B."/>
        </authorList>
    </citation>
    <scope>NUCLEOTIDE SEQUENCE</scope>
    <source>
        <strain evidence="4">ATCC 30864</strain>
    </source>
</reference>
<dbReference type="AlphaFoldDB" id="A0A0D2X0P0"/>
<dbReference type="PhylomeDB" id="A0A0D2X0P0"/>
<dbReference type="InterPro" id="IPR029058">
    <property type="entry name" value="AB_hydrolase_fold"/>
</dbReference>
<keyword evidence="3" id="KW-0378">Hydrolase</keyword>
<keyword evidence="4" id="KW-1185">Reference proteome</keyword>
<feature type="region of interest" description="Disordered" evidence="1">
    <location>
        <begin position="102"/>
        <end position="123"/>
    </location>
</feature>
<dbReference type="OrthoDB" id="2107915at2759"/>
<dbReference type="InParanoid" id="A0A0D2X0P0"/>
<dbReference type="Gene3D" id="3.40.50.1820">
    <property type="entry name" value="alpha/beta hydrolase"/>
    <property type="match status" value="1"/>
</dbReference>
<dbReference type="eggNOG" id="ENOG502S6QD">
    <property type="taxonomic scope" value="Eukaryota"/>
</dbReference>
<protein>
    <submittedName>
        <fullName evidence="3">Alpha/beta hydrolase superfamily protein</fullName>
    </submittedName>
</protein>
<dbReference type="EMBL" id="KE346360">
    <property type="protein sequence ID" value="KJE89394.1"/>
    <property type="molecule type" value="Genomic_DNA"/>
</dbReference>
<evidence type="ECO:0000256" key="1">
    <source>
        <dbReference type="SAM" id="MobiDB-lite"/>
    </source>
</evidence>
<dbReference type="InterPro" id="IPR022742">
    <property type="entry name" value="Hydrolase_4"/>
</dbReference>
<feature type="domain" description="Serine aminopeptidase S33" evidence="2">
    <location>
        <begin position="179"/>
        <end position="328"/>
    </location>
</feature>
<evidence type="ECO:0000313" key="3">
    <source>
        <dbReference type="EMBL" id="KJE89394.1"/>
    </source>
</evidence>
<organism evidence="3 4">
    <name type="scientific">Capsaspora owczarzaki (strain ATCC 30864)</name>
    <dbReference type="NCBI Taxonomy" id="595528"/>
    <lineage>
        <taxon>Eukaryota</taxon>
        <taxon>Filasterea</taxon>
        <taxon>Capsaspora</taxon>
    </lineage>
</organism>
<dbReference type="Proteomes" id="UP000008743">
    <property type="component" value="Unassembled WGS sequence"/>
</dbReference>
<accession>A0A0D2X0P0</accession>
<feature type="region of interest" description="Disordered" evidence="1">
    <location>
        <begin position="34"/>
        <end position="61"/>
    </location>
</feature>
<proteinExistence type="predicted"/>
<name>A0A0D2X0P0_CAPO3</name>
<sequence length="509" mass="53747">MLGTRLLNTRPLITLPGAHSSTAAVCSTSATAALQSPSDMHSAHVASRRRQQQRSMSASAADRVGLLRSLAHPHPASLPQAPLTPASHLAARRSISSSAAASSSSFNAATKSPAPPPSRSGAAVSDSAAAAAAAAATANATATAGTSSSQTSDVPYEAYRVVAADGYPLAVRLFRPQQQSPKAVILVNSATACSQGYYANFAAYMAGLGNAVVTYDYRGIGESRPPNNASLGNFAATMRDWAFLDYPAVLALIDEQLYPRGSGEAPASTLPIFIVGHSFGGQLVGMLHPELYVSRVRGAVLVAAQSGFVNHWSGMSWLVRRVQWWMIPWLVRFAGYVPGAAGIGEDLPGGVALEWASWCLTPGYATGKYPSKLVNFAAFSAPVLSVEAPDDDFAPKKAVDELLSWYSNTRVTRWLLNKKAFPGQSIGHFGFFRKRVGGQTIWPAMEAWMAQSLSTSAPIDAWTRAPTEPDVHQLGAVVQNPSRSTELSPRVSGPVFKTIPAAGNLKSKL</sequence>
<evidence type="ECO:0000313" key="4">
    <source>
        <dbReference type="Proteomes" id="UP000008743"/>
    </source>
</evidence>
<feature type="compositionally biased region" description="Low complexity" evidence="1">
    <location>
        <begin position="102"/>
        <end position="112"/>
    </location>
</feature>
<dbReference type="Pfam" id="PF12146">
    <property type="entry name" value="Hydrolase_4"/>
    <property type="match status" value="1"/>
</dbReference>
<evidence type="ECO:0000259" key="2">
    <source>
        <dbReference type="Pfam" id="PF12146"/>
    </source>
</evidence>
<dbReference type="STRING" id="595528.A0A0D2X0P0"/>
<dbReference type="GO" id="GO:0016787">
    <property type="term" value="F:hydrolase activity"/>
    <property type="evidence" value="ECO:0007669"/>
    <property type="project" value="UniProtKB-KW"/>
</dbReference>
<dbReference type="SUPFAM" id="SSF53474">
    <property type="entry name" value="alpha/beta-Hydrolases"/>
    <property type="match status" value="1"/>
</dbReference>
<gene>
    <name evidence="3" type="ORF">CAOG_000872</name>
</gene>